<proteinExistence type="predicted"/>
<dbReference type="OrthoDB" id="2356263at2"/>
<feature type="domain" description="HTH tetR-type" evidence="3">
    <location>
        <begin position="19"/>
        <end position="79"/>
    </location>
</feature>
<dbReference type="SUPFAM" id="SSF48498">
    <property type="entry name" value="Tetracyclin repressor-like, C-terminal domain"/>
    <property type="match status" value="1"/>
</dbReference>
<sequence length="223" mass="25428">MTKAQVAKIERLTRKNDPDATKENILKIATEEFVAAGFSGARVDEIAERTKTSKRMIYYYFGSKEGLYLAVLEQAYTKIRTLESELDLENMPPIQAMAQLIASTFDHDDQNPDFVRLVSIENIHRAEHMKRSVVLSQMNIAVIDIITQILERGYADGSFVRRVDPVDLHMMISAQCFFRVSNRHTFGAIFERDLSSEALKKRHKSLIIDAILAFLKNPSSDMI</sequence>
<dbReference type="AlphaFoldDB" id="A0A1C3U782"/>
<dbReference type="RefSeq" id="WP_092843874.1">
    <property type="nucleotide sequence ID" value="NZ_FMAH01000002.1"/>
</dbReference>
<evidence type="ECO:0000256" key="2">
    <source>
        <dbReference type="PROSITE-ProRule" id="PRU00335"/>
    </source>
</evidence>
<dbReference type="InterPro" id="IPR036271">
    <property type="entry name" value="Tet_transcr_reg_TetR-rel_C_sf"/>
</dbReference>
<feature type="DNA-binding region" description="H-T-H motif" evidence="2">
    <location>
        <begin position="42"/>
        <end position="61"/>
    </location>
</feature>
<reference evidence="5" key="1">
    <citation type="submission" date="2016-08" db="EMBL/GenBank/DDBJ databases">
        <authorList>
            <person name="Varghese N."/>
            <person name="Submissions Spin"/>
        </authorList>
    </citation>
    <scope>NUCLEOTIDE SEQUENCE [LARGE SCALE GENOMIC DNA]</scope>
    <source>
        <strain evidence="5">HAMBI 2971</strain>
    </source>
</reference>
<evidence type="ECO:0000259" key="3">
    <source>
        <dbReference type="PROSITE" id="PS50977"/>
    </source>
</evidence>
<gene>
    <name evidence="4" type="ORF">GA0061102_100287</name>
</gene>
<accession>A0A1C3U782</accession>
<dbReference type="SUPFAM" id="SSF46689">
    <property type="entry name" value="Homeodomain-like"/>
    <property type="match status" value="1"/>
</dbReference>
<dbReference type="InterPro" id="IPR009057">
    <property type="entry name" value="Homeodomain-like_sf"/>
</dbReference>
<dbReference type="GO" id="GO:0003677">
    <property type="term" value="F:DNA binding"/>
    <property type="evidence" value="ECO:0007669"/>
    <property type="project" value="UniProtKB-UniRule"/>
</dbReference>
<name>A0A1C3U782_9HYPH</name>
<keyword evidence="1 2" id="KW-0238">DNA-binding</keyword>
<dbReference type="PRINTS" id="PR00455">
    <property type="entry name" value="HTHTETR"/>
</dbReference>
<dbReference type="InterPro" id="IPR041474">
    <property type="entry name" value="NicS_C"/>
</dbReference>
<dbReference type="Proteomes" id="UP000199435">
    <property type="component" value="Unassembled WGS sequence"/>
</dbReference>
<organism evidence="4 5">
    <name type="scientific">Rhizobium miluonense</name>
    <dbReference type="NCBI Taxonomy" id="411945"/>
    <lineage>
        <taxon>Bacteria</taxon>
        <taxon>Pseudomonadati</taxon>
        <taxon>Pseudomonadota</taxon>
        <taxon>Alphaproteobacteria</taxon>
        <taxon>Hyphomicrobiales</taxon>
        <taxon>Rhizobiaceae</taxon>
        <taxon>Rhizobium/Agrobacterium group</taxon>
        <taxon>Rhizobium</taxon>
    </lineage>
</organism>
<dbReference type="InterPro" id="IPR050109">
    <property type="entry name" value="HTH-type_TetR-like_transc_reg"/>
</dbReference>
<keyword evidence="5" id="KW-1185">Reference proteome</keyword>
<evidence type="ECO:0000313" key="4">
    <source>
        <dbReference type="EMBL" id="SCB11332.1"/>
    </source>
</evidence>
<protein>
    <submittedName>
        <fullName evidence="4">Transcriptional regulator, TetR family</fullName>
    </submittedName>
</protein>
<dbReference type="EMBL" id="FMAH01000002">
    <property type="protein sequence ID" value="SCB11332.1"/>
    <property type="molecule type" value="Genomic_DNA"/>
</dbReference>
<dbReference type="PROSITE" id="PS50977">
    <property type="entry name" value="HTH_TETR_2"/>
    <property type="match status" value="1"/>
</dbReference>
<evidence type="ECO:0000256" key="1">
    <source>
        <dbReference type="ARBA" id="ARBA00023125"/>
    </source>
</evidence>
<dbReference type="STRING" id="411945.GA0061102_100287"/>
<dbReference type="PANTHER" id="PTHR30328:SF54">
    <property type="entry name" value="HTH-TYPE TRANSCRIPTIONAL REPRESSOR SCO4008"/>
    <property type="match status" value="1"/>
</dbReference>
<dbReference type="InterPro" id="IPR001647">
    <property type="entry name" value="HTH_TetR"/>
</dbReference>
<dbReference type="Pfam" id="PF17938">
    <property type="entry name" value="TetR_C_29"/>
    <property type="match status" value="1"/>
</dbReference>
<dbReference type="Gene3D" id="1.10.357.10">
    <property type="entry name" value="Tetracycline Repressor, domain 2"/>
    <property type="match status" value="1"/>
</dbReference>
<dbReference type="Pfam" id="PF00440">
    <property type="entry name" value="TetR_N"/>
    <property type="match status" value="1"/>
</dbReference>
<dbReference type="PANTHER" id="PTHR30328">
    <property type="entry name" value="TRANSCRIPTIONAL REPRESSOR"/>
    <property type="match status" value="1"/>
</dbReference>
<evidence type="ECO:0000313" key="5">
    <source>
        <dbReference type="Proteomes" id="UP000199435"/>
    </source>
</evidence>